<dbReference type="InterPro" id="IPR052560">
    <property type="entry name" value="RdDP_mobile_element"/>
</dbReference>
<dbReference type="SUPFAM" id="SSF56672">
    <property type="entry name" value="DNA/RNA polymerases"/>
    <property type="match status" value="1"/>
</dbReference>
<organism evidence="2 3">
    <name type="scientific">Alligator mississippiensis</name>
    <name type="common">American alligator</name>
    <dbReference type="NCBI Taxonomy" id="8496"/>
    <lineage>
        <taxon>Eukaryota</taxon>
        <taxon>Metazoa</taxon>
        <taxon>Chordata</taxon>
        <taxon>Craniata</taxon>
        <taxon>Vertebrata</taxon>
        <taxon>Euteleostomi</taxon>
        <taxon>Archelosauria</taxon>
        <taxon>Archosauria</taxon>
        <taxon>Crocodylia</taxon>
        <taxon>Alligatoridae</taxon>
        <taxon>Alligatorinae</taxon>
        <taxon>Alligator</taxon>
    </lineage>
</organism>
<sequence>MTQYGNEASLKLLHKIHNKHMVHFLQELIFNRCFTLHNGKDTSNRHPLKNGVPQGSVLAPLLFNIYTSDLPLTTSKKYMYADNITLMITGKNFKNLEQGLTKDLTTMNAYFHKWRLKLNITKTVSSTFHFTNKLTKTTLNVKCGTKSILFKSHSKYLGVTLDLTLTYKTHLTQLVAKVQACNNLLC</sequence>
<dbReference type="Pfam" id="PF00078">
    <property type="entry name" value="RVT_1"/>
    <property type="match status" value="1"/>
</dbReference>
<evidence type="ECO:0000313" key="3">
    <source>
        <dbReference type="Proteomes" id="UP000050525"/>
    </source>
</evidence>
<keyword evidence="3" id="KW-1185">Reference proteome</keyword>
<comment type="caution">
    <text evidence="2">The sequence shown here is derived from an EMBL/GenBank/DDBJ whole genome shotgun (WGS) entry which is preliminary data.</text>
</comment>
<dbReference type="AlphaFoldDB" id="A0A151LYL1"/>
<dbReference type="InterPro" id="IPR000477">
    <property type="entry name" value="RT_dom"/>
</dbReference>
<protein>
    <recommendedName>
        <fullName evidence="1">Reverse transcriptase domain-containing protein</fullName>
    </recommendedName>
</protein>
<dbReference type="PANTHER" id="PTHR36688:SF2">
    <property type="entry name" value="ENDONUCLEASE_EXONUCLEASE_PHOSPHATASE DOMAIN-CONTAINING PROTEIN"/>
    <property type="match status" value="1"/>
</dbReference>
<dbReference type="EMBL" id="AKHW03007022">
    <property type="protein sequence ID" value="KYO17341.1"/>
    <property type="molecule type" value="Genomic_DNA"/>
</dbReference>
<dbReference type="InterPro" id="IPR043502">
    <property type="entry name" value="DNA/RNA_pol_sf"/>
</dbReference>
<dbReference type="PROSITE" id="PS50878">
    <property type="entry name" value="RT_POL"/>
    <property type="match status" value="1"/>
</dbReference>
<feature type="domain" description="Reverse transcriptase" evidence="1">
    <location>
        <begin position="1"/>
        <end position="161"/>
    </location>
</feature>
<evidence type="ECO:0000313" key="2">
    <source>
        <dbReference type="EMBL" id="KYO17341.1"/>
    </source>
</evidence>
<accession>A0A151LYL1</accession>
<gene>
    <name evidence="2" type="ORF">Y1Q_0011832</name>
</gene>
<dbReference type="PANTHER" id="PTHR36688">
    <property type="entry name" value="ENDO/EXONUCLEASE/PHOSPHATASE DOMAIN-CONTAINING PROTEIN"/>
    <property type="match status" value="1"/>
</dbReference>
<dbReference type="Proteomes" id="UP000050525">
    <property type="component" value="Unassembled WGS sequence"/>
</dbReference>
<evidence type="ECO:0000259" key="1">
    <source>
        <dbReference type="PROSITE" id="PS50878"/>
    </source>
</evidence>
<proteinExistence type="predicted"/>
<name>A0A151LYL1_ALLMI</name>
<reference evidence="2 3" key="1">
    <citation type="journal article" date="2012" name="Genome Biol.">
        <title>Sequencing three crocodilian genomes to illuminate the evolution of archosaurs and amniotes.</title>
        <authorList>
            <person name="St John J.A."/>
            <person name="Braun E.L."/>
            <person name="Isberg S.R."/>
            <person name="Miles L.G."/>
            <person name="Chong A.Y."/>
            <person name="Gongora J."/>
            <person name="Dalzell P."/>
            <person name="Moran C."/>
            <person name="Bed'hom B."/>
            <person name="Abzhanov A."/>
            <person name="Burgess S.C."/>
            <person name="Cooksey A.M."/>
            <person name="Castoe T.A."/>
            <person name="Crawford N.G."/>
            <person name="Densmore L.D."/>
            <person name="Drew J.C."/>
            <person name="Edwards S.V."/>
            <person name="Faircloth B.C."/>
            <person name="Fujita M.K."/>
            <person name="Greenwold M.J."/>
            <person name="Hoffmann F.G."/>
            <person name="Howard J.M."/>
            <person name="Iguchi T."/>
            <person name="Janes D.E."/>
            <person name="Khan S.Y."/>
            <person name="Kohno S."/>
            <person name="de Koning A.J."/>
            <person name="Lance S.L."/>
            <person name="McCarthy F.M."/>
            <person name="McCormack J.E."/>
            <person name="Merchant M.E."/>
            <person name="Peterson D.G."/>
            <person name="Pollock D.D."/>
            <person name="Pourmand N."/>
            <person name="Raney B.J."/>
            <person name="Roessler K.A."/>
            <person name="Sanford J.R."/>
            <person name="Sawyer R.H."/>
            <person name="Schmidt C.J."/>
            <person name="Triplett E.W."/>
            <person name="Tuberville T.D."/>
            <person name="Venegas-Anaya M."/>
            <person name="Howard J.T."/>
            <person name="Jarvis E.D."/>
            <person name="Guillette L.J.Jr."/>
            <person name="Glenn T.C."/>
            <person name="Green R.E."/>
            <person name="Ray D.A."/>
        </authorList>
    </citation>
    <scope>NUCLEOTIDE SEQUENCE [LARGE SCALE GENOMIC DNA]</scope>
    <source>
        <strain evidence="2">KSC_2009_1</strain>
    </source>
</reference>